<sequence>MSMNPGQTLMSLRQIIIGNGFLRTVTGISWRDLTEAAGNKLDASSTPPVSAIESTGLGVVVASSATFVGELNMTVPWDYDSSQDHLKFNILCNSAGDTDTPSIDAVIYRKRVGAAISSDLDPTISAVVNTNTALAAVVTVDASGLSLQAGDVLQITFNTGGTRGTTNALNVYGLDVEYRSTLVYADIDSPR</sequence>
<accession>A0A0F9B230</accession>
<reference evidence="1" key="1">
    <citation type="journal article" date="2015" name="Nature">
        <title>Complex archaea that bridge the gap between prokaryotes and eukaryotes.</title>
        <authorList>
            <person name="Spang A."/>
            <person name="Saw J.H."/>
            <person name="Jorgensen S.L."/>
            <person name="Zaremba-Niedzwiedzka K."/>
            <person name="Martijn J."/>
            <person name="Lind A.E."/>
            <person name="van Eijk R."/>
            <person name="Schleper C."/>
            <person name="Guy L."/>
            <person name="Ettema T.J."/>
        </authorList>
    </citation>
    <scope>NUCLEOTIDE SEQUENCE</scope>
</reference>
<protein>
    <submittedName>
        <fullName evidence="1">Uncharacterized protein</fullName>
    </submittedName>
</protein>
<organism evidence="1">
    <name type="scientific">marine sediment metagenome</name>
    <dbReference type="NCBI Taxonomy" id="412755"/>
    <lineage>
        <taxon>unclassified sequences</taxon>
        <taxon>metagenomes</taxon>
        <taxon>ecological metagenomes</taxon>
    </lineage>
</organism>
<gene>
    <name evidence="1" type="ORF">LCGC14_2582110</name>
</gene>
<proteinExistence type="predicted"/>
<name>A0A0F9B230_9ZZZZ</name>
<comment type="caution">
    <text evidence="1">The sequence shown here is derived from an EMBL/GenBank/DDBJ whole genome shotgun (WGS) entry which is preliminary data.</text>
</comment>
<evidence type="ECO:0000313" key="1">
    <source>
        <dbReference type="EMBL" id="KKL07827.1"/>
    </source>
</evidence>
<dbReference type="EMBL" id="LAZR01043132">
    <property type="protein sequence ID" value="KKL07827.1"/>
    <property type="molecule type" value="Genomic_DNA"/>
</dbReference>
<dbReference type="AlphaFoldDB" id="A0A0F9B230"/>